<evidence type="ECO:0000313" key="2">
    <source>
        <dbReference type="EMBL" id="QEL18378.1"/>
    </source>
</evidence>
<gene>
    <name evidence="2" type="ORF">PX52LOC_05401</name>
</gene>
<dbReference type="EMBL" id="CP042425">
    <property type="protein sequence ID" value="QEL18378.1"/>
    <property type="molecule type" value="Genomic_DNA"/>
</dbReference>
<protein>
    <submittedName>
        <fullName evidence="2">GT4 family glycosyltransferase</fullName>
    </submittedName>
</protein>
<proteinExistence type="predicted"/>
<dbReference type="Proteomes" id="UP000324974">
    <property type="component" value="Chromosome"/>
</dbReference>
<dbReference type="Gene3D" id="3.40.50.2000">
    <property type="entry name" value="Glycogen Phosphorylase B"/>
    <property type="match status" value="2"/>
</dbReference>
<dbReference type="RefSeq" id="WP_149112895.1">
    <property type="nucleotide sequence ID" value="NZ_CP042425.1"/>
</dbReference>
<dbReference type="Pfam" id="PF00535">
    <property type="entry name" value="Glycos_transf_2"/>
    <property type="match status" value="1"/>
</dbReference>
<keyword evidence="3" id="KW-1185">Reference proteome</keyword>
<dbReference type="PANTHER" id="PTHR12526:SF637">
    <property type="entry name" value="GLYCOSYLTRANSFERASE EPSF-RELATED"/>
    <property type="match status" value="1"/>
</dbReference>
<dbReference type="AlphaFoldDB" id="A0A5C1AN84"/>
<dbReference type="OrthoDB" id="9806653at2"/>
<dbReference type="SUPFAM" id="SSF53448">
    <property type="entry name" value="Nucleotide-diphospho-sugar transferases"/>
    <property type="match status" value="1"/>
</dbReference>
<dbReference type="CDD" id="cd00761">
    <property type="entry name" value="Glyco_tranf_GTA_type"/>
    <property type="match status" value="1"/>
</dbReference>
<dbReference type="KEGG" id="lrs:PX52LOC_05401"/>
<dbReference type="Gene3D" id="3.90.550.10">
    <property type="entry name" value="Spore Coat Polysaccharide Biosynthesis Protein SpsA, Chain A"/>
    <property type="match status" value="1"/>
</dbReference>
<keyword evidence="2" id="KW-0808">Transferase</keyword>
<dbReference type="PANTHER" id="PTHR12526">
    <property type="entry name" value="GLYCOSYLTRANSFERASE"/>
    <property type="match status" value="1"/>
</dbReference>
<evidence type="ECO:0000313" key="3">
    <source>
        <dbReference type="Proteomes" id="UP000324974"/>
    </source>
</evidence>
<organism evidence="2 3">
    <name type="scientific">Limnoglobus roseus</name>
    <dbReference type="NCBI Taxonomy" id="2598579"/>
    <lineage>
        <taxon>Bacteria</taxon>
        <taxon>Pseudomonadati</taxon>
        <taxon>Planctomycetota</taxon>
        <taxon>Planctomycetia</taxon>
        <taxon>Gemmatales</taxon>
        <taxon>Gemmataceae</taxon>
        <taxon>Limnoglobus</taxon>
    </lineage>
</organism>
<dbReference type="SUPFAM" id="SSF53756">
    <property type="entry name" value="UDP-Glycosyltransferase/glycogen phosphorylase"/>
    <property type="match status" value="1"/>
</dbReference>
<accession>A0A5C1AN84</accession>
<dbReference type="GO" id="GO:0016740">
    <property type="term" value="F:transferase activity"/>
    <property type="evidence" value="ECO:0007669"/>
    <property type="project" value="UniProtKB-KW"/>
</dbReference>
<feature type="domain" description="Glycosyltransferase 2-like" evidence="1">
    <location>
        <begin position="8"/>
        <end position="137"/>
    </location>
</feature>
<dbReference type="CDD" id="cd03801">
    <property type="entry name" value="GT4_PimA-like"/>
    <property type="match status" value="1"/>
</dbReference>
<name>A0A5C1AN84_9BACT</name>
<dbReference type="InterPro" id="IPR029044">
    <property type="entry name" value="Nucleotide-diphossugar_trans"/>
</dbReference>
<sequence length="727" mass="79961">MTRPDLTLIVTAHAEGRLAHRTVRSAVAAVDLARRQGRIVECIAVLDRPTPETRDYFTRDAPADWRLLDGDHGDLGLARNQGVEAAGGRWVAFLDADDLLGSWWLLSVLEQPDADPRTVYVPEATITFEAHHLIHWLTPSDAPAFRPEVLVATNYWMALVAARRELLCEIPFAAARGGSGFGFEDWHWFTQVLAAGGAIQTVPGTTIFIRRKSRGSLLREHQIANALLQPTDFLAPTRYRVADTRPVVDRPRAAASGRWDSLRSRAGRFGLAVARRFPILEAPLARAYRSAVRLNARFGPGAELPSWLVDQCRELHAVEPQLFPDDLFRIRLRENCIPNPPVGRVYGKLCEAVTGPVRLAFIVPWLRTGGSDLETLNYVRLAAERVADGGVLVLATEPVPSPWASRLPAGARFVDLAALACELRDDEREYVLGTFLVQLGADAVHVVNSTLGFAVVERYGKAVAQRSRVFASVFCEDVTADGRRTGFALDQVPAVADHLAGVFADNRRILELMIQMFALNPNRLHTHYQPVDLPPAGRQDRPPGGKLQVLWAGRLDRQKRPDLLIEVARRVTHLPVHFHAYGASVLRSDAARVRLRGLPNLTYHGPFDGFESLPVGDFDLFLNTSQWEGMPNVLLEALAAGLPVMSSDAGGIPELIRDGETGLLVSPFDAVDAYISKFERACYEPDLLPKLLAAGRSLLAARHTWDHFRQAVGAVPGYLPAASADGS</sequence>
<evidence type="ECO:0000259" key="1">
    <source>
        <dbReference type="Pfam" id="PF00535"/>
    </source>
</evidence>
<dbReference type="InterPro" id="IPR001173">
    <property type="entry name" value="Glyco_trans_2-like"/>
</dbReference>
<dbReference type="Pfam" id="PF13692">
    <property type="entry name" value="Glyco_trans_1_4"/>
    <property type="match status" value="1"/>
</dbReference>
<reference evidence="3" key="1">
    <citation type="submission" date="2019-08" db="EMBL/GenBank/DDBJ databases">
        <title>Limnoglobus roseus gen. nov., sp. nov., a novel freshwater planctomycete with a giant genome from the family Gemmataceae.</title>
        <authorList>
            <person name="Kulichevskaya I.S."/>
            <person name="Naumoff D.G."/>
            <person name="Miroshnikov K."/>
            <person name="Ivanova A."/>
            <person name="Philippov D.A."/>
            <person name="Hakobyan A."/>
            <person name="Rijpstra I.C."/>
            <person name="Sinninghe Damste J.S."/>
            <person name="Liesack W."/>
            <person name="Dedysh S.N."/>
        </authorList>
    </citation>
    <scope>NUCLEOTIDE SEQUENCE [LARGE SCALE GENOMIC DNA]</scope>
    <source>
        <strain evidence="3">PX52</strain>
    </source>
</reference>